<feature type="region of interest" description="Disordered" evidence="12">
    <location>
        <begin position="456"/>
        <end position="487"/>
    </location>
</feature>
<dbReference type="GO" id="GO:0009252">
    <property type="term" value="P:peptidoglycan biosynthetic process"/>
    <property type="evidence" value="ECO:0007669"/>
    <property type="project" value="UniProtKB-UniRule"/>
</dbReference>
<dbReference type="NCBIfam" id="TIGR01143">
    <property type="entry name" value="murF"/>
    <property type="match status" value="1"/>
</dbReference>
<evidence type="ECO:0000256" key="4">
    <source>
        <dbReference type="ARBA" id="ARBA00022741"/>
    </source>
</evidence>
<comment type="function">
    <text evidence="10 11">Involved in cell wall formation. Catalyzes the final step in the synthesis of UDP-N-acetylmuramoyl-pentapeptide, the precursor of murein.</text>
</comment>
<keyword evidence="6 10" id="KW-0133">Cell shape</keyword>
<evidence type="ECO:0000256" key="5">
    <source>
        <dbReference type="ARBA" id="ARBA00022840"/>
    </source>
</evidence>
<comment type="pathway">
    <text evidence="10 11">Cell wall biogenesis; peptidoglycan biosynthesis.</text>
</comment>
<dbReference type="GO" id="GO:0071555">
    <property type="term" value="P:cell wall organization"/>
    <property type="evidence" value="ECO:0007669"/>
    <property type="project" value="UniProtKB-KW"/>
</dbReference>
<evidence type="ECO:0000259" key="14">
    <source>
        <dbReference type="Pfam" id="PF02875"/>
    </source>
</evidence>
<dbReference type="KEGG" id="nmes:H9L09_00895"/>
<dbReference type="SUPFAM" id="SSF63418">
    <property type="entry name" value="MurE/MurF N-terminal domain"/>
    <property type="match status" value="1"/>
</dbReference>
<feature type="domain" description="Mur ligase N-terminal catalytic" evidence="13">
    <location>
        <begin position="31"/>
        <end position="78"/>
    </location>
</feature>
<evidence type="ECO:0000256" key="2">
    <source>
        <dbReference type="ARBA" id="ARBA00022598"/>
    </source>
</evidence>
<proteinExistence type="inferred from homology"/>
<evidence type="ECO:0000259" key="13">
    <source>
        <dbReference type="Pfam" id="PF01225"/>
    </source>
</evidence>
<name>A0A7G9RBW9_9ACTN</name>
<dbReference type="AlphaFoldDB" id="A0A7G9RBW9"/>
<dbReference type="EC" id="6.3.2.10" evidence="10 11"/>
<evidence type="ECO:0000256" key="8">
    <source>
        <dbReference type="ARBA" id="ARBA00023306"/>
    </source>
</evidence>
<dbReference type="InterPro" id="IPR036565">
    <property type="entry name" value="Mur-like_cat_sf"/>
</dbReference>
<dbReference type="SUPFAM" id="SSF53244">
    <property type="entry name" value="MurD-like peptide ligases, peptide-binding domain"/>
    <property type="match status" value="1"/>
</dbReference>
<dbReference type="InterPro" id="IPR051046">
    <property type="entry name" value="MurCDEF_CellWall_CoF430Synth"/>
</dbReference>
<dbReference type="GO" id="GO:0051301">
    <property type="term" value="P:cell division"/>
    <property type="evidence" value="ECO:0007669"/>
    <property type="project" value="UniProtKB-KW"/>
</dbReference>
<dbReference type="HAMAP" id="MF_02019">
    <property type="entry name" value="MurF"/>
    <property type="match status" value="1"/>
</dbReference>
<evidence type="ECO:0000256" key="6">
    <source>
        <dbReference type="ARBA" id="ARBA00022960"/>
    </source>
</evidence>
<keyword evidence="3 10" id="KW-0132">Cell division</keyword>
<comment type="catalytic activity">
    <reaction evidence="10 11">
        <text>D-alanyl-D-alanine + UDP-N-acetyl-alpha-D-muramoyl-L-alanyl-gamma-D-glutamyl-meso-2,6-diaminopimelate + ATP = UDP-N-acetyl-alpha-D-muramoyl-L-alanyl-gamma-D-glutamyl-meso-2,6-diaminopimeloyl-D-alanyl-D-alanine + ADP + phosphate + H(+)</text>
        <dbReference type="Rhea" id="RHEA:28374"/>
        <dbReference type="ChEBI" id="CHEBI:15378"/>
        <dbReference type="ChEBI" id="CHEBI:30616"/>
        <dbReference type="ChEBI" id="CHEBI:43474"/>
        <dbReference type="ChEBI" id="CHEBI:57822"/>
        <dbReference type="ChEBI" id="CHEBI:61386"/>
        <dbReference type="ChEBI" id="CHEBI:83905"/>
        <dbReference type="ChEBI" id="CHEBI:456216"/>
        <dbReference type="EC" id="6.3.2.10"/>
    </reaction>
</comment>
<keyword evidence="5 10" id="KW-0067">ATP-binding</keyword>
<sequence>MIPMTLSEIAAVVGGSVHDDQGSVVTAPAFIDSRVAEEGGLFVAVEGERVDGHAYVDEALAAGAAAVLARRPVGAPAVVVDDVLTALADLARHVLTRLPEVTVVALTGSQGKTSTKDLLAQVLGKRGATVATLGSFNNELGLPLTVLRADTSTRYLVLEMGARGIGHLRDLCAIAPPQVSVVLNVGKAHLGEFGSQEAIAQAKGELVEALPADGVAVLNADDRLVSAMAARTVARVFTFGESEAADVRALGVRLDDSGRAELDLEVDGEREHVRLQLVGEHHVGNAAAAAAAALSLGMSLDEVAAALSGAGNTSRWRMEVHERADGVTVVNDAYNANPDSMRAALKALAALGRGRGARTIAVLGEMRELGDAATEEHDAVGRLAVRLDINQLVVVGEPARALHLGACLEGSWGGESVFVPDHEAALAWLREHLAPGDVVLVKASRAAALERVAEALLEPVPETGTETDPGTGAEADRETGPNEENRP</sequence>
<dbReference type="EMBL" id="CP060713">
    <property type="protein sequence ID" value="QNN53094.1"/>
    <property type="molecule type" value="Genomic_DNA"/>
</dbReference>
<dbReference type="Gene3D" id="3.90.190.20">
    <property type="entry name" value="Mur ligase, C-terminal domain"/>
    <property type="match status" value="1"/>
</dbReference>
<keyword evidence="4 10" id="KW-0547">Nucleotide-binding</keyword>
<dbReference type="RefSeq" id="WP_187578936.1">
    <property type="nucleotide sequence ID" value="NZ_CP060713.1"/>
</dbReference>
<feature type="binding site" evidence="10">
    <location>
        <begin position="108"/>
        <end position="114"/>
    </location>
    <ligand>
        <name>ATP</name>
        <dbReference type="ChEBI" id="CHEBI:30616"/>
    </ligand>
</feature>
<feature type="domain" description="Mur ligase C-terminal" evidence="14">
    <location>
        <begin position="317"/>
        <end position="445"/>
    </location>
</feature>
<dbReference type="InterPro" id="IPR013221">
    <property type="entry name" value="Mur_ligase_cen"/>
</dbReference>
<protein>
    <recommendedName>
        <fullName evidence="10 11">UDP-N-acetylmuramoyl-tripeptide--D-alanyl-D-alanine ligase</fullName>
        <ecNumber evidence="10 11">6.3.2.10</ecNumber>
    </recommendedName>
    <alternativeName>
        <fullName evidence="10">D-alanyl-D-alanine-adding enzyme</fullName>
    </alternativeName>
</protein>
<feature type="compositionally biased region" description="Basic and acidic residues" evidence="12">
    <location>
        <begin position="474"/>
        <end position="487"/>
    </location>
</feature>
<dbReference type="GO" id="GO:0008360">
    <property type="term" value="P:regulation of cell shape"/>
    <property type="evidence" value="ECO:0007669"/>
    <property type="project" value="UniProtKB-KW"/>
</dbReference>
<evidence type="ECO:0000256" key="1">
    <source>
        <dbReference type="ARBA" id="ARBA00022490"/>
    </source>
</evidence>
<organism evidence="16 17">
    <name type="scientific">Nocardioides mesophilus</name>
    <dbReference type="NCBI Taxonomy" id="433659"/>
    <lineage>
        <taxon>Bacteria</taxon>
        <taxon>Bacillati</taxon>
        <taxon>Actinomycetota</taxon>
        <taxon>Actinomycetes</taxon>
        <taxon>Propionibacteriales</taxon>
        <taxon>Nocardioidaceae</taxon>
        <taxon>Nocardioides</taxon>
    </lineage>
</organism>
<dbReference type="InterPro" id="IPR005863">
    <property type="entry name" value="UDP-N-AcMur_synth"/>
</dbReference>
<keyword evidence="2 10" id="KW-0436">Ligase</keyword>
<evidence type="ECO:0000256" key="11">
    <source>
        <dbReference type="RuleBase" id="RU004136"/>
    </source>
</evidence>
<evidence type="ECO:0000313" key="16">
    <source>
        <dbReference type="EMBL" id="QNN53094.1"/>
    </source>
</evidence>
<dbReference type="PANTHER" id="PTHR43024">
    <property type="entry name" value="UDP-N-ACETYLMURAMOYL-TRIPEPTIDE--D-ALANYL-D-ALANINE LIGASE"/>
    <property type="match status" value="1"/>
</dbReference>
<dbReference type="InterPro" id="IPR035911">
    <property type="entry name" value="MurE/MurF_N"/>
</dbReference>
<evidence type="ECO:0000313" key="17">
    <source>
        <dbReference type="Proteomes" id="UP000515947"/>
    </source>
</evidence>
<comment type="similarity">
    <text evidence="10">Belongs to the MurCDEF family. MurF subfamily.</text>
</comment>
<keyword evidence="7 10" id="KW-0573">Peptidoglycan synthesis</keyword>
<dbReference type="UniPathway" id="UPA00219"/>
<dbReference type="Gene3D" id="3.40.1190.10">
    <property type="entry name" value="Mur-like, catalytic domain"/>
    <property type="match status" value="1"/>
</dbReference>
<accession>A0A7G9RBW9</accession>
<evidence type="ECO:0000256" key="3">
    <source>
        <dbReference type="ARBA" id="ARBA00022618"/>
    </source>
</evidence>
<keyword evidence="8 10" id="KW-0131">Cell cycle</keyword>
<evidence type="ECO:0000256" key="10">
    <source>
        <dbReference type="HAMAP-Rule" id="MF_02019"/>
    </source>
</evidence>
<dbReference type="InterPro" id="IPR036615">
    <property type="entry name" value="Mur_ligase_C_dom_sf"/>
</dbReference>
<dbReference type="Pfam" id="PF08245">
    <property type="entry name" value="Mur_ligase_M"/>
    <property type="match status" value="1"/>
</dbReference>
<dbReference type="GO" id="GO:0005737">
    <property type="term" value="C:cytoplasm"/>
    <property type="evidence" value="ECO:0007669"/>
    <property type="project" value="UniProtKB-SubCell"/>
</dbReference>
<dbReference type="InterPro" id="IPR000713">
    <property type="entry name" value="Mur_ligase_N"/>
</dbReference>
<dbReference type="Gene3D" id="3.40.1390.10">
    <property type="entry name" value="MurE/MurF, N-terminal domain"/>
    <property type="match status" value="1"/>
</dbReference>
<keyword evidence="1 10" id="KW-0963">Cytoplasm</keyword>
<dbReference type="PANTHER" id="PTHR43024:SF1">
    <property type="entry name" value="UDP-N-ACETYLMURAMOYL-TRIPEPTIDE--D-ALANYL-D-ALANINE LIGASE"/>
    <property type="match status" value="1"/>
</dbReference>
<reference evidence="16 17" key="1">
    <citation type="submission" date="2020-08" db="EMBL/GenBank/DDBJ databases">
        <title>Genome sequence of Nocardioides mesophilus KACC 16243T.</title>
        <authorList>
            <person name="Hyun D.-W."/>
            <person name="Bae J.-W."/>
        </authorList>
    </citation>
    <scope>NUCLEOTIDE SEQUENCE [LARGE SCALE GENOMIC DNA]</scope>
    <source>
        <strain evidence="16 17">KACC 16243</strain>
    </source>
</reference>
<dbReference type="GO" id="GO:0047480">
    <property type="term" value="F:UDP-N-acetylmuramoyl-tripeptide-D-alanyl-D-alanine ligase activity"/>
    <property type="evidence" value="ECO:0007669"/>
    <property type="project" value="UniProtKB-UniRule"/>
</dbReference>
<dbReference type="SUPFAM" id="SSF53623">
    <property type="entry name" value="MurD-like peptide ligases, catalytic domain"/>
    <property type="match status" value="1"/>
</dbReference>
<dbReference type="Proteomes" id="UP000515947">
    <property type="component" value="Chromosome"/>
</dbReference>
<evidence type="ECO:0000259" key="15">
    <source>
        <dbReference type="Pfam" id="PF08245"/>
    </source>
</evidence>
<feature type="compositionally biased region" description="Low complexity" evidence="12">
    <location>
        <begin position="456"/>
        <end position="472"/>
    </location>
</feature>
<keyword evidence="17" id="KW-1185">Reference proteome</keyword>
<dbReference type="Pfam" id="PF02875">
    <property type="entry name" value="Mur_ligase_C"/>
    <property type="match status" value="1"/>
</dbReference>
<dbReference type="Pfam" id="PF01225">
    <property type="entry name" value="Mur_ligase"/>
    <property type="match status" value="1"/>
</dbReference>
<gene>
    <name evidence="10" type="primary">murF</name>
    <name evidence="16" type="ORF">H9L09_00895</name>
</gene>
<dbReference type="InterPro" id="IPR004101">
    <property type="entry name" value="Mur_ligase_C"/>
</dbReference>
<evidence type="ECO:0000256" key="9">
    <source>
        <dbReference type="ARBA" id="ARBA00023316"/>
    </source>
</evidence>
<feature type="domain" description="Mur ligase central" evidence="15">
    <location>
        <begin position="107"/>
        <end position="293"/>
    </location>
</feature>
<evidence type="ECO:0000256" key="12">
    <source>
        <dbReference type="SAM" id="MobiDB-lite"/>
    </source>
</evidence>
<keyword evidence="9 10" id="KW-0961">Cell wall biogenesis/degradation</keyword>
<evidence type="ECO:0000256" key="7">
    <source>
        <dbReference type="ARBA" id="ARBA00022984"/>
    </source>
</evidence>
<dbReference type="GO" id="GO:0005524">
    <property type="term" value="F:ATP binding"/>
    <property type="evidence" value="ECO:0007669"/>
    <property type="project" value="UniProtKB-UniRule"/>
</dbReference>
<comment type="subcellular location">
    <subcellularLocation>
        <location evidence="10 11">Cytoplasm</location>
    </subcellularLocation>
</comment>